<dbReference type="SUPFAM" id="SSF103473">
    <property type="entry name" value="MFS general substrate transporter"/>
    <property type="match status" value="1"/>
</dbReference>
<feature type="transmembrane region" description="Helical" evidence="4">
    <location>
        <begin position="104"/>
        <end position="126"/>
    </location>
</feature>
<dbReference type="PANTHER" id="PTHR23523:SF2">
    <property type="entry name" value="2-NITROIMIDAZOLE TRANSPORTER"/>
    <property type="match status" value="1"/>
</dbReference>
<dbReference type="AlphaFoldDB" id="A0A378BCT8"/>
<feature type="transmembrane region" description="Helical" evidence="4">
    <location>
        <begin position="82"/>
        <end position="98"/>
    </location>
</feature>
<evidence type="ECO:0000256" key="4">
    <source>
        <dbReference type="SAM" id="Phobius"/>
    </source>
</evidence>
<dbReference type="InterPro" id="IPR052524">
    <property type="entry name" value="MFS_Cyanate_Porter"/>
</dbReference>
<dbReference type="Pfam" id="PF07690">
    <property type="entry name" value="MFS_1"/>
    <property type="match status" value="1"/>
</dbReference>
<sequence>MSSVISSTGRRPALLIAGILLIATTLRVVFTGAAPLLDAIRSDYGLTTAQTGLLTTLPLLAFGLVSPLAAGVARRFGMERSLLLAMLLICAGIALRSLPSAALLFIGTAVIGCGIALGNVLLPGLIKRDFSQHVARMTGAYSLTMGGAAALGSALVSPWRWPDSAGAGRCCC</sequence>
<accession>A0A378BCT8</accession>
<gene>
    <name evidence="5" type="primary">yeaN_2</name>
    <name evidence="5" type="ORF">NCTC204_06043</name>
</gene>
<organism evidence="5 6">
    <name type="scientific">Klebsiella pneumoniae</name>
    <dbReference type="NCBI Taxonomy" id="573"/>
    <lineage>
        <taxon>Bacteria</taxon>
        <taxon>Pseudomonadati</taxon>
        <taxon>Pseudomonadota</taxon>
        <taxon>Gammaproteobacteria</taxon>
        <taxon>Enterobacterales</taxon>
        <taxon>Enterobacteriaceae</taxon>
        <taxon>Klebsiella/Raoultella group</taxon>
        <taxon>Klebsiella</taxon>
        <taxon>Klebsiella pneumoniae complex</taxon>
    </lineage>
</organism>
<dbReference type="Proteomes" id="UP000255192">
    <property type="component" value="Unassembled WGS sequence"/>
</dbReference>
<reference evidence="5 6" key="1">
    <citation type="submission" date="2018-06" db="EMBL/GenBank/DDBJ databases">
        <authorList>
            <consortium name="Pathogen Informatics"/>
            <person name="Doyle S."/>
        </authorList>
    </citation>
    <scope>NUCLEOTIDE SEQUENCE [LARGE SCALE GENOMIC DNA]</scope>
    <source>
        <strain evidence="5 6">NCTC204</strain>
    </source>
</reference>
<evidence type="ECO:0000256" key="1">
    <source>
        <dbReference type="ARBA" id="ARBA00022692"/>
    </source>
</evidence>
<dbReference type="InterPro" id="IPR011701">
    <property type="entry name" value="MFS"/>
</dbReference>
<feature type="transmembrane region" description="Helical" evidence="4">
    <location>
        <begin position="12"/>
        <end position="37"/>
    </location>
</feature>
<dbReference type="GO" id="GO:0022857">
    <property type="term" value="F:transmembrane transporter activity"/>
    <property type="evidence" value="ECO:0007669"/>
    <property type="project" value="InterPro"/>
</dbReference>
<feature type="transmembrane region" description="Helical" evidence="4">
    <location>
        <begin position="138"/>
        <end position="156"/>
    </location>
</feature>
<keyword evidence="3 4" id="KW-0472">Membrane</keyword>
<dbReference type="PANTHER" id="PTHR23523">
    <property type="match status" value="1"/>
</dbReference>
<keyword evidence="1 4" id="KW-0812">Transmembrane</keyword>
<evidence type="ECO:0000313" key="5">
    <source>
        <dbReference type="EMBL" id="STV36486.1"/>
    </source>
</evidence>
<keyword evidence="2 4" id="KW-1133">Transmembrane helix</keyword>
<feature type="transmembrane region" description="Helical" evidence="4">
    <location>
        <begin position="49"/>
        <end position="70"/>
    </location>
</feature>
<proteinExistence type="predicted"/>
<evidence type="ECO:0000256" key="3">
    <source>
        <dbReference type="ARBA" id="ARBA00023136"/>
    </source>
</evidence>
<dbReference type="InterPro" id="IPR036259">
    <property type="entry name" value="MFS_trans_sf"/>
</dbReference>
<dbReference type="Gene3D" id="1.20.1250.20">
    <property type="entry name" value="MFS general substrate transporter like domains"/>
    <property type="match status" value="1"/>
</dbReference>
<evidence type="ECO:0000256" key="2">
    <source>
        <dbReference type="ARBA" id="ARBA00022989"/>
    </source>
</evidence>
<name>A0A378BCT8_KLEPN</name>
<protein>
    <submittedName>
        <fullName evidence="5">Cyanate transporter CynX family</fullName>
    </submittedName>
</protein>
<evidence type="ECO:0000313" key="6">
    <source>
        <dbReference type="Proteomes" id="UP000255192"/>
    </source>
</evidence>
<dbReference type="EMBL" id="UGMD01000002">
    <property type="protein sequence ID" value="STV36486.1"/>
    <property type="molecule type" value="Genomic_DNA"/>
</dbReference>